<feature type="transmembrane region" description="Helical" evidence="12">
    <location>
        <begin position="62"/>
        <end position="87"/>
    </location>
</feature>
<evidence type="ECO:0000313" key="14">
    <source>
        <dbReference type="EMBL" id="PJZ69236.1"/>
    </source>
</evidence>
<dbReference type="AlphaFoldDB" id="A0A2M9ZK15"/>
<dbReference type="CDD" id="cd04191">
    <property type="entry name" value="Glucan_BSP_MdoH"/>
    <property type="match status" value="1"/>
</dbReference>
<dbReference type="EMBL" id="NPDZ01000010">
    <property type="protein sequence ID" value="PJZ72382.1"/>
    <property type="molecule type" value="Genomic_DNA"/>
</dbReference>
<keyword evidence="16" id="KW-1185">Reference proteome</keyword>
<evidence type="ECO:0000256" key="6">
    <source>
        <dbReference type="ARBA" id="ARBA00022519"/>
    </source>
</evidence>
<keyword evidence="8 15" id="KW-0808">Transferase</keyword>
<evidence type="ECO:0000256" key="2">
    <source>
        <dbReference type="ARBA" id="ARBA00005001"/>
    </source>
</evidence>
<feature type="transmembrane region" description="Helical" evidence="12">
    <location>
        <begin position="385"/>
        <end position="411"/>
    </location>
</feature>
<keyword evidence="11 12" id="KW-0472">Membrane</keyword>
<feature type="transmembrane region" description="Helical" evidence="12">
    <location>
        <begin position="431"/>
        <end position="457"/>
    </location>
</feature>
<keyword evidence="6" id="KW-0997">Cell inner membrane</keyword>
<evidence type="ECO:0000256" key="1">
    <source>
        <dbReference type="ARBA" id="ARBA00004429"/>
    </source>
</evidence>
<evidence type="ECO:0000256" key="12">
    <source>
        <dbReference type="SAM" id="Phobius"/>
    </source>
</evidence>
<feature type="transmembrane region" description="Helical" evidence="12">
    <location>
        <begin position="469"/>
        <end position="494"/>
    </location>
</feature>
<comment type="similarity">
    <text evidence="3">Belongs to the glycosyltransferase 2 family. OpgH subfamily.</text>
</comment>
<dbReference type="PANTHER" id="PTHR43867">
    <property type="entry name" value="CELLULOSE SYNTHASE CATALYTIC SUBUNIT A [UDP-FORMING]"/>
    <property type="match status" value="1"/>
</dbReference>
<dbReference type="NCBIfam" id="NF003962">
    <property type="entry name" value="PRK05454.2-5"/>
    <property type="match status" value="1"/>
</dbReference>
<dbReference type="InterPro" id="IPR050321">
    <property type="entry name" value="Glycosyltr_2/OpgH_subfam"/>
</dbReference>
<protein>
    <recommendedName>
        <fullName evidence="4">Glucans biosynthesis glucosyltransferase H</fullName>
    </recommendedName>
</protein>
<dbReference type="RefSeq" id="WP_100714289.1">
    <property type="nucleotide sequence ID" value="NZ_NPDY01000011.1"/>
</dbReference>
<dbReference type="NCBIfam" id="NF003958">
    <property type="entry name" value="PRK05454.2-1"/>
    <property type="match status" value="1"/>
</dbReference>
<reference evidence="16 17" key="1">
    <citation type="submission" date="2017-07" db="EMBL/GenBank/DDBJ databases">
        <title>Leptospira spp. isolated from tropical soils.</title>
        <authorList>
            <person name="Thibeaux R."/>
            <person name="Iraola G."/>
            <person name="Ferres I."/>
            <person name="Bierque E."/>
            <person name="Girault D."/>
            <person name="Soupe-Gilbert M.-E."/>
            <person name="Picardeau M."/>
            <person name="Goarant C."/>
        </authorList>
    </citation>
    <scope>NUCLEOTIDE SEQUENCE [LARGE SCALE GENOMIC DNA]</scope>
    <source>
        <strain evidence="15 17">FH1-B-B1</strain>
        <strain evidence="14 16">FH1-B-C1</strain>
    </source>
</reference>
<proteinExistence type="inferred from homology"/>
<feature type="transmembrane region" description="Helical" evidence="12">
    <location>
        <begin position="28"/>
        <end position="47"/>
    </location>
</feature>
<comment type="caution">
    <text evidence="15">The sequence shown here is derived from an EMBL/GenBank/DDBJ whole genome shotgun (WGS) entry which is preliminary data.</text>
</comment>
<evidence type="ECO:0000256" key="4">
    <source>
        <dbReference type="ARBA" id="ARBA00020585"/>
    </source>
</evidence>
<comment type="pathway">
    <text evidence="2">Glycan metabolism; osmoregulated periplasmic glucan (OPG) biosynthesis.</text>
</comment>
<comment type="subcellular location">
    <subcellularLocation>
        <location evidence="1">Cell inner membrane</location>
        <topology evidence="1">Multi-pass membrane protein</topology>
    </subcellularLocation>
</comment>
<dbReference type="Gene3D" id="3.90.550.10">
    <property type="entry name" value="Spore Coat Polysaccharide Biosynthesis Protein SpsA, Chain A"/>
    <property type="match status" value="1"/>
</dbReference>
<feature type="domain" description="Glycosyltransferase 2-like" evidence="13">
    <location>
        <begin position="214"/>
        <end position="421"/>
    </location>
</feature>
<dbReference type="EMBL" id="NPDY01000011">
    <property type="protein sequence ID" value="PJZ69236.1"/>
    <property type="molecule type" value="Genomic_DNA"/>
</dbReference>
<evidence type="ECO:0000256" key="11">
    <source>
        <dbReference type="ARBA" id="ARBA00023136"/>
    </source>
</evidence>
<name>A0A2M9ZK15_9LEPT</name>
<dbReference type="Proteomes" id="UP000231962">
    <property type="component" value="Unassembled WGS sequence"/>
</dbReference>
<organism evidence="15 17">
    <name type="scientific">Leptospira perolatii</name>
    <dbReference type="NCBI Taxonomy" id="2023191"/>
    <lineage>
        <taxon>Bacteria</taxon>
        <taxon>Pseudomonadati</taxon>
        <taxon>Spirochaetota</taxon>
        <taxon>Spirochaetia</taxon>
        <taxon>Leptospirales</taxon>
        <taxon>Leptospiraceae</taxon>
        <taxon>Leptospira</taxon>
    </lineage>
</organism>
<keyword evidence="7" id="KW-0328">Glycosyltransferase</keyword>
<evidence type="ECO:0000256" key="9">
    <source>
        <dbReference type="ARBA" id="ARBA00022692"/>
    </source>
</evidence>
<feature type="transmembrane region" description="Helical" evidence="12">
    <location>
        <begin position="535"/>
        <end position="557"/>
    </location>
</feature>
<dbReference type="PANTHER" id="PTHR43867:SF5">
    <property type="entry name" value="GLUCANS BIOSYNTHESIS GLUCOSYLTRANSFERASE H"/>
    <property type="match status" value="1"/>
</dbReference>
<evidence type="ECO:0000256" key="5">
    <source>
        <dbReference type="ARBA" id="ARBA00022475"/>
    </source>
</evidence>
<dbReference type="GO" id="GO:0005886">
    <property type="term" value="C:plasma membrane"/>
    <property type="evidence" value="ECO:0007669"/>
    <property type="project" value="UniProtKB-SubCell"/>
</dbReference>
<evidence type="ECO:0000256" key="7">
    <source>
        <dbReference type="ARBA" id="ARBA00022676"/>
    </source>
</evidence>
<sequence length="725" mass="83662">MSLENVMKVSIRSEGVLKSAFDSRKFTYRRLGFIGTIGLLSIFGIYLEYKFLSFNGISPLEWATLFLFSLLFPLLSFGAATGIFGVLQRIRGGDPVRVSKLLENSNVESNQLPPTAVIFPIYCEDVSRVFANLESMMNSCADVGLANNLDFFVLSDTSDPDIWIQEEKAFSRLSRKPEAKGRVYYRKRRVNLNKKSGNIADFCRRWGKRYRYMIVLDADSLMSGECVLNLIKLMEAIPNAGLIQTVPRIIRAKSLFQRLAQFGTWLSNPIFGAGSYYWQVFSGPFWGHNAIVRLRPFMEYCGLPGLPGSGAIGGKILSHDTIEAALIRKAGYTVWFAYDLNGSYEEYPPNLLEGLKRDNRWCQGNLQHFWFLFVDGLRISSRIHILLGILSYSSSLLWALMLLSTVITAMADMDYFRLAFVPEDWVNFKETIYLPVAYGLQIYTLGVLFLPRILFFLDGLFFRRKESGIGILAFVVSFFGEFLQSVILAPAYMIQYIRFLWTTFWNRKIEWGPQNRKPEAKVEPLALARMLLPQAFYATGISIWLFVYYPILFYWLLPITLGWVLSFPISYWASSISAGEAWRKYGLLKTPEESLSPPILEDSNKLEKEYRSVLGEADGGNGVFAAIVDPLLFRFHSSRLKIRKKESKNRIQFMDSLAEVIKKGGPSEMSEKDIFRILWDRRTLIELHSWFWEEDVKKLPIWWREKFVDYQKKIREGQIEQWFRL</sequence>
<evidence type="ECO:0000256" key="8">
    <source>
        <dbReference type="ARBA" id="ARBA00022679"/>
    </source>
</evidence>
<dbReference type="OrthoDB" id="9775281at2"/>
<keyword evidence="5" id="KW-1003">Cell membrane</keyword>
<accession>A0A2M9ZK15</accession>
<dbReference type="Pfam" id="PF13632">
    <property type="entry name" value="Glyco_trans_2_3"/>
    <property type="match status" value="1"/>
</dbReference>
<dbReference type="InterPro" id="IPR029044">
    <property type="entry name" value="Nucleotide-diphossugar_trans"/>
</dbReference>
<evidence type="ECO:0000256" key="3">
    <source>
        <dbReference type="ARBA" id="ARBA00009337"/>
    </source>
</evidence>
<evidence type="ECO:0000313" key="15">
    <source>
        <dbReference type="EMBL" id="PJZ72382.1"/>
    </source>
</evidence>
<dbReference type="InterPro" id="IPR001173">
    <property type="entry name" value="Glyco_trans_2-like"/>
</dbReference>
<evidence type="ECO:0000313" key="17">
    <source>
        <dbReference type="Proteomes" id="UP000231990"/>
    </source>
</evidence>
<evidence type="ECO:0000259" key="13">
    <source>
        <dbReference type="Pfam" id="PF13632"/>
    </source>
</evidence>
<dbReference type="GO" id="GO:0016758">
    <property type="term" value="F:hexosyltransferase activity"/>
    <property type="evidence" value="ECO:0007669"/>
    <property type="project" value="TreeGrafter"/>
</dbReference>
<dbReference type="Proteomes" id="UP000231990">
    <property type="component" value="Unassembled WGS sequence"/>
</dbReference>
<gene>
    <name evidence="14" type="ORF">CH360_12000</name>
    <name evidence="15" type="ORF">CH373_14620</name>
</gene>
<keyword evidence="10 12" id="KW-1133">Transmembrane helix</keyword>
<evidence type="ECO:0000256" key="10">
    <source>
        <dbReference type="ARBA" id="ARBA00022989"/>
    </source>
</evidence>
<dbReference type="SUPFAM" id="SSF53448">
    <property type="entry name" value="Nucleotide-diphospho-sugar transferases"/>
    <property type="match status" value="1"/>
</dbReference>
<evidence type="ECO:0000313" key="16">
    <source>
        <dbReference type="Proteomes" id="UP000231962"/>
    </source>
</evidence>
<keyword evidence="9 12" id="KW-0812">Transmembrane</keyword>